<dbReference type="Gene3D" id="3.40.50.10140">
    <property type="entry name" value="Toll/interleukin-1 receptor homology (TIR) domain"/>
    <property type="match status" value="1"/>
</dbReference>
<reference evidence="4 5" key="1">
    <citation type="submission" date="2023-11" db="EMBL/GenBank/DDBJ databases">
        <title>Actinomadura monticuli sp. nov., isolated from volcanic ash.</title>
        <authorList>
            <person name="Lee S.D."/>
            <person name="Yang H."/>
            <person name="Kim I.S."/>
        </authorList>
    </citation>
    <scope>NUCLEOTIDE SEQUENCE [LARGE SCALE GENOMIC DNA]</scope>
    <source>
        <strain evidence="4 5">DSM 45346</strain>
    </source>
</reference>
<dbReference type="SMART" id="SM00255">
    <property type="entry name" value="TIR"/>
    <property type="match status" value="1"/>
</dbReference>
<dbReference type="PROSITE" id="PS50082">
    <property type="entry name" value="WD_REPEATS_2"/>
    <property type="match status" value="3"/>
</dbReference>
<dbReference type="Pfam" id="PF00400">
    <property type="entry name" value="WD40"/>
    <property type="match status" value="4"/>
</dbReference>
<dbReference type="Pfam" id="PF13676">
    <property type="entry name" value="TIR_2"/>
    <property type="match status" value="1"/>
</dbReference>
<evidence type="ECO:0000313" key="4">
    <source>
        <dbReference type="EMBL" id="MFA1557029.1"/>
    </source>
</evidence>
<dbReference type="PROSITE" id="PS50104">
    <property type="entry name" value="TIR"/>
    <property type="match status" value="1"/>
</dbReference>
<evidence type="ECO:0000256" key="1">
    <source>
        <dbReference type="PROSITE-ProRule" id="PRU00221"/>
    </source>
</evidence>
<evidence type="ECO:0000313" key="5">
    <source>
        <dbReference type="Proteomes" id="UP001569904"/>
    </source>
</evidence>
<keyword evidence="5" id="KW-1185">Reference proteome</keyword>
<evidence type="ECO:0000256" key="2">
    <source>
        <dbReference type="SAM" id="Phobius"/>
    </source>
</evidence>
<accession>A0ABV4R3S0</accession>
<feature type="transmembrane region" description="Helical" evidence="2">
    <location>
        <begin position="189"/>
        <end position="212"/>
    </location>
</feature>
<dbReference type="Gene3D" id="2.130.10.10">
    <property type="entry name" value="YVTN repeat-like/Quinoprotein amine dehydrogenase"/>
    <property type="match status" value="4"/>
</dbReference>
<dbReference type="Proteomes" id="UP001569904">
    <property type="component" value="Unassembled WGS sequence"/>
</dbReference>
<organism evidence="4 5">
    <name type="scientific">Actinomadura chokoriensis</name>
    <dbReference type="NCBI Taxonomy" id="454156"/>
    <lineage>
        <taxon>Bacteria</taxon>
        <taxon>Bacillati</taxon>
        <taxon>Actinomycetota</taxon>
        <taxon>Actinomycetes</taxon>
        <taxon>Streptosporangiales</taxon>
        <taxon>Thermomonosporaceae</taxon>
        <taxon>Actinomadura</taxon>
    </lineage>
</organism>
<dbReference type="InterPro" id="IPR000157">
    <property type="entry name" value="TIR_dom"/>
</dbReference>
<feature type="domain" description="TIR" evidence="3">
    <location>
        <begin position="1"/>
        <end position="149"/>
    </location>
</feature>
<dbReference type="SUPFAM" id="SSF50998">
    <property type="entry name" value="Quinoprotein alcohol dehydrogenase-like"/>
    <property type="match status" value="1"/>
</dbReference>
<dbReference type="SMART" id="SM00320">
    <property type="entry name" value="WD40"/>
    <property type="match status" value="13"/>
</dbReference>
<dbReference type="SUPFAM" id="SSF52200">
    <property type="entry name" value="Toll/Interleukin receptor TIR domain"/>
    <property type="match status" value="1"/>
</dbReference>
<keyword evidence="2" id="KW-0812">Transmembrane</keyword>
<dbReference type="InterPro" id="IPR036322">
    <property type="entry name" value="WD40_repeat_dom_sf"/>
</dbReference>
<dbReference type="PROSITE" id="PS50294">
    <property type="entry name" value="WD_REPEATS_REGION"/>
    <property type="match status" value="1"/>
</dbReference>
<dbReference type="InterPro" id="IPR035897">
    <property type="entry name" value="Toll_tir_struct_dom_sf"/>
</dbReference>
<keyword evidence="2" id="KW-1133">Transmembrane helix</keyword>
<sequence>MRYDAFISYSHEADIETAKALQHELRVIARPWYRPYALRVFRDTTSLPADPSLWSAIERSLERSEYLILLASSKAAASPWVAREVTWWRDNRTSETLLLALTDGDIDWDEDASDFDWARTTALPRCLSGWLPDEPNFVDLRWARDGREGPAGDRRFRNDAAGLSAAVHGVGKDEIEGVERRQRRLFRRVAASVLSVSCVLLVGALVAATLAVGATRRARDQQGRAAARALVAAAEAARNAAPPDVDTALRLTTAAYAALPGPETQAALIQTLAGTSLATVLPVRFRAVSGIAVASDDRILAVADGYSVHLWSLPEGRRPLPVGRIPSPGLFVDELALSPDGRFLAAGGDGVLRLWDIAVPARPVPIALPEVEIAPVSGLAFSADSRILTTCYGSRLVLWDVTRRRTAASITSASGDPVMSVAFADASPTMAVGYRSGLSSTWDVRTPAKPHRVAGPWAASRGAIMQLAMSRDGAVVAASGMDGTSVFGVAKNTVRRLKHFKRPTGAFWTTRASVFPPQGGSLITAIGQSVVRSELVPGGPPRVTERLTVAHSGDIDHAALSPRGDLLVTAGRAGQVILWDMIAPHRPRNTGIALGGFPTEVSEAVLSGKTALAAVAGGDTVRLWDTSARPLSSRSIRRPGQAVEAMALSPDGRTLAVGTGDPAATLWDVEDPDRPKLLTDALTDYTNAPHAMAFSPDGRLLAIAGYPAVTLWDVTKPDRPRRLGRVPAGQTTTTADLAFSPDGRTIAAALGSEVALYDVGDVSRPVARLRGQVESARVAFSPDGRTLATAGQEPGVLLWDLADRTRPRPLGQPLAGPRQYVQRLAFSPDGRTLAVAAGSVRLWDMTDRRRPRSLGDPLPAAGQALTFSRDGLTLAAGGAGHAAVLWDLRGLSRLRADPLRWACQRVSAPLDPATWARYAPGVPYRDGCRT</sequence>
<comment type="caution">
    <text evidence="4">The sequence shown here is derived from an EMBL/GenBank/DDBJ whole genome shotgun (WGS) entry which is preliminary data.</text>
</comment>
<dbReference type="PANTHER" id="PTHR19879">
    <property type="entry name" value="TRANSCRIPTION INITIATION FACTOR TFIID"/>
    <property type="match status" value="1"/>
</dbReference>
<dbReference type="InterPro" id="IPR011047">
    <property type="entry name" value="Quinoprotein_ADH-like_sf"/>
</dbReference>
<feature type="repeat" description="WD" evidence="1">
    <location>
        <begin position="778"/>
        <end position="809"/>
    </location>
</feature>
<gene>
    <name evidence="4" type="ORF">SM436_25395</name>
</gene>
<dbReference type="SUPFAM" id="SSF50978">
    <property type="entry name" value="WD40 repeat-like"/>
    <property type="match status" value="1"/>
</dbReference>
<dbReference type="EMBL" id="JAXCEH010000018">
    <property type="protein sequence ID" value="MFA1557029.1"/>
    <property type="molecule type" value="Genomic_DNA"/>
</dbReference>
<feature type="repeat" description="WD" evidence="1">
    <location>
        <begin position="636"/>
        <end position="677"/>
    </location>
</feature>
<feature type="repeat" description="WD" evidence="1">
    <location>
        <begin position="548"/>
        <end position="581"/>
    </location>
</feature>
<dbReference type="InterPro" id="IPR001680">
    <property type="entry name" value="WD40_rpt"/>
</dbReference>
<dbReference type="PANTHER" id="PTHR19879:SF9">
    <property type="entry name" value="TRANSCRIPTION INITIATION FACTOR TFIID SUBUNIT 5"/>
    <property type="match status" value="1"/>
</dbReference>
<name>A0ABV4R3S0_9ACTN</name>
<keyword evidence="1" id="KW-0853">WD repeat</keyword>
<keyword evidence="2" id="KW-0472">Membrane</keyword>
<dbReference type="RefSeq" id="WP_371943778.1">
    <property type="nucleotide sequence ID" value="NZ_JAXCEH010000018.1"/>
</dbReference>
<proteinExistence type="predicted"/>
<dbReference type="InterPro" id="IPR015943">
    <property type="entry name" value="WD40/YVTN_repeat-like_dom_sf"/>
</dbReference>
<protein>
    <submittedName>
        <fullName evidence="4">TIR domain-containing protein</fullName>
    </submittedName>
</protein>
<evidence type="ECO:0000259" key="3">
    <source>
        <dbReference type="PROSITE" id="PS50104"/>
    </source>
</evidence>